<protein>
    <submittedName>
        <fullName evidence="2">Uncharacterized protein</fullName>
    </submittedName>
</protein>
<reference evidence="3" key="3">
    <citation type="submission" date="2024-02" db="EMBL/GenBank/DDBJ databases">
        <title>Comparative genomics of Cryptococcus and Kwoniella reveals pathogenesis evolution and contrasting modes of karyotype evolution via chromosome fusion or intercentromeric recombination.</title>
        <authorList>
            <person name="Coelho M.A."/>
            <person name="David-Palma M."/>
            <person name="Shea T."/>
            <person name="Bowers K."/>
            <person name="McGinley-Smith S."/>
            <person name="Mohammad A.W."/>
            <person name="Gnirke A."/>
            <person name="Yurkov A.M."/>
            <person name="Nowrousian M."/>
            <person name="Sun S."/>
            <person name="Cuomo C.A."/>
            <person name="Heitman J."/>
        </authorList>
    </citation>
    <scope>NUCLEOTIDE SEQUENCE</scope>
    <source>
        <strain evidence="3">CBS 10117</strain>
    </source>
</reference>
<reference evidence="3" key="2">
    <citation type="submission" date="2013-07" db="EMBL/GenBank/DDBJ databases">
        <authorList>
            <consortium name="The Broad Institute Genome Sequencing Platform"/>
            <person name="Cuomo C."/>
            <person name="Litvintseva A."/>
            <person name="Chen Y."/>
            <person name="Heitman J."/>
            <person name="Sun S."/>
            <person name="Springer D."/>
            <person name="Dromer F."/>
            <person name="Young S.K."/>
            <person name="Zeng Q."/>
            <person name="Gargeya S."/>
            <person name="Fitzgerald M."/>
            <person name="Abouelleil A."/>
            <person name="Alvarado L."/>
            <person name="Berlin A.M."/>
            <person name="Chapman S.B."/>
            <person name="Dewar J."/>
            <person name="Goldberg J."/>
            <person name="Griggs A."/>
            <person name="Gujja S."/>
            <person name="Hansen M."/>
            <person name="Howarth C."/>
            <person name="Imamovic A."/>
            <person name="Larimer J."/>
            <person name="McCowan C."/>
            <person name="Murphy C."/>
            <person name="Pearson M."/>
            <person name="Priest M."/>
            <person name="Roberts A."/>
            <person name="Saif S."/>
            <person name="Shea T."/>
            <person name="Sykes S."/>
            <person name="Wortman J."/>
            <person name="Nusbaum C."/>
            <person name="Birren B."/>
        </authorList>
    </citation>
    <scope>NUCLEOTIDE SEQUENCE</scope>
    <source>
        <strain evidence="3">CBS 10117</strain>
    </source>
</reference>
<dbReference type="InterPro" id="IPR029164">
    <property type="entry name" value="PIG-Y"/>
</dbReference>
<evidence type="ECO:0000313" key="3">
    <source>
        <dbReference type="EMBL" id="WWC61251.1"/>
    </source>
</evidence>
<dbReference type="AlphaFoldDB" id="A0A1A6A7V1"/>
<gene>
    <name evidence="2" type="ORF">I303_03851</name>
    <name evidence="3" type="ORF">I303_103832</name>
</gene>
<organism evidence="2">
    <name type="scientific">Kwoniella dejecticola CBS 10117</name>
    <dbReference type="NCBI Taxonomy" id="1296121"/>
    <lineage>
        <taxon>Eukaryota</taxon>
        <taxon>Fungi</taxon>
        <taxon>Dikarya</taxon>
        <taxon>Basidiomycota</taxon>
        <taxon>Agaricomycotina</taxon>
        <taxon>Tremellomycetes</taxon>
        <taxon>Tremellales</taxon>
        <taxon>Cryptococcaceae</taxon>
        <taxon>Kwoniella</taxon>
    </lineage>
</organism>
<feature type="transmembrane region" description="Helical" evidence="1">
    <location>
        <begin position="80"/>
        <end position="100"/>
    </location>
</feature>
<keyword evidence="1" id="KW-0472">Membrane</keyword>
<name>A0A1A6A7V1_9TREE</name>
<dbReference type="GeneID" id="28967550"/>
<proteinExistence type="predicted"/>
<dbReference type="Pfam" id="PF15159">
    <property type="entry name" value="PIG-Y"/>
    <property type="match status" value="1"/>
</dbReference>
<keyword evidence="1" id="KW-0812">Transmembrane</keyword>
<keyword evidence="4" id="KW-1185">Reference proteome</keyword>
<accession>A0A1A6A7V1</accession>
<dbReference type="OrthoDB" id="2157498at2759"/>
<evidence type="ECO:0000256" key="1">
    <source>
        <dbReference type="SAM" id="Phobius"/>
    </source>
</evidence>
<feature type="transmembrane region" description="Helical" evidence="1">
    <location>
        <begin position="35"/>
        <end position="60"/>
    </location>
</feature>
<sequence length="106" mass="12209">MASHRQQIDEDIDFRLNPPRKITFAPPAAGPHSSFTLYMASSLMCLVSLSSFFLGVSYVYCPSDMIPLIEPIRQDDHYKYLLPLLVPVTAWFGIANWVGWEYFRYS</sequence>
<dbReference type="VEuPathDB" id="FungiDB:I303_03851"/>
<reference evidence="2" key="1">
    <citation type="submission" date="2013-07" db="EMBL/GenBank/DDBJ databases">
        <title>The Genome Sequence of Cryptococcus dejecticola CBS10117.</title>
        <authorList>
            <consortium name="The Broad Institute Genome Sequencing Platform"/>
            <person name="Cuomo C."/>
            <person name="Litvintseva A."/>
            <person name="Chen Y."/>
            <person name="Heitman J."/>
            <person name="Sun S."/>
            <person name="Springer D."/>
            <person name="Dromer F."/>
            <person name="Young S.K."/>
            <person name="Zeng Q."/>
            <person name="Gargeya S."/>
            <person name="Fitzgerald M."/>
            <person name="Abouelleil A."/>
            <person name="Alvarado L."/>
            <person name="Berlin A.M."/>
            <person name="Chapman S.B."/>
            <person name="Dewar J."/>
            <person name="Goldberg J."/>
            <person name="Griggs A."/>
            <person name="Gujja S."/>
            <person name="Hansen M."/>
            <person name="Howarth C."/>
            <person name="Imamovic A."/>
            <person name="Larimer J."/>
            <person name="McCowan C."/>
            <person name="Murphy C."/>
            <person name="Pearson M."/>
            <person name="Priest M."/>
            <person name="Roberts A."/>
            <person name="Saif S."/>
            <person name="Shea T."/>
            <person name="Sykes S."/>
            <person name="Wortman J."/>
            <person name="Nusbaum C."/>
            <person name="Birren B."/>
        </authorList>
    </citation>
    <scope>NUCLEOTIDE SEQUENCE [LARGE SCALE GENOMIC DNA]</scope>
    <source>
        <strain evidence="2">CBS 10117</strain>
    </source>
</reference>
<dbReference type="KEGG" id="kdj:28967550"/>
<evidence type="ECO:0000313" key="2">
    <source>
        <dbReference type="EMBL" id="OBR86131.1"/>
    </source>
</evidence>
<keyword evidence="1" id="KW-1133">Transmembrane helix</keyword>
<dbReference type="Proteomes" id="UP000078595">
    <property type="component" value="Chromosome 4"/>
</dbReference>
<dbReference type="EMBL" id="CP144533">
    <property type="protein sequence ID" value="WWC61251.1"/>
    <property type="molecule type" value="Genomic_DNA"/>
</dbReference>
<evidence type="ECO:0000313" key="4">
    <source>
        <dbReference type="Proteomes" id="UP000078595"/>
    </source>
</evidence>
<dbReference type="EMBL" id="KI894030">
    <property type="protein sequence ID" value="OBR86131.1"/>
    <property type="molecule type" value="Genomic_DNA"/>
</dbReference>
<dbReference type="RefSeq" id="XP_018263973.1">
    <property type="nucleotide sequence ID" value="XM_018407165.1"/>
</dbReference>